<protein>
    <recommendedName>
        <fullName evidence="3">Sulfatase domain-containing protein</fullName>
    </recommendedName>
</protein>
<keyword evidence="2" id="KW-1185">Reference proteome</keyword>
<dbReference type="PANTHER" id="PTHR10974">
    <property type="entry name" value="FI08016P-RELATED"/>
    <property type="match status" value="1"/>
</dbReference>
<dbReference type="SUPFAM" id="SSF53649">
    <property type="entry name" value="Alkaline phosphatase-like"/>
    <property type="match status" value="1"/>
</dbReference>
<name>A0A811KSZ3_9BILA</name>
<dbReference type="EMBL" id="CAJFDH010000004">
    <property type="protein sequence ID" value="CAD5218926.1"/>
    <property type="molecule type" value="Genomic_DNA"/>
</dbReference>
<evidence type="ECO:0000313" key="2">
    <source>
        <dbReference type="Proteomes" id="UP000614601"/>
    </source>
</evidence>
<dbReference type="Proteomes" id="UP000614601">
    <property type="component" value="Unassembled WGS sequence"/>
</dbReference>
<dbReference type="AlphaFoldDB" id="A0A811KSZ3"/>
<dbReference type="GO" id="GO:0005615">
    <property type="term" value="C:extracellular space"/>
    <property type="evidence" value="ECO:0007669"/>
    <property type="project" value="TreeGrafter"/>
</dbReference>
<evidence type="ECO:0008006" key="3">
    <source>
        <dbReference type="Google" id="ProtNLM"/>
    </source>
</evidence>
<sequence>MQTTSNLSTYNLSYFTATSSKSISDDKSQKLLSKIESTICRLPDLDPWDDKAKKFIDKSLNEMDGCEVKFEFITKLINGRVVLDRDEEQNATKCAFRCFYSKNDYEFTYGTIYDISVRPDCDVLEVNCTKEYVNRSPYSVLHTQIYRKDIPPLPSPTVQPNVSTTTPPDKIDVRLPQKTSSKPTVPQKPDVHLLILDSVSSTQLMRSMSATVNFLRNEMDAIIFPYLNKVGINSMPNAYAMLMGRQIYEVKQSPVTNIQKPELNSTEYCNKYLDDEQFIGFEFKRKGYKTMWSEDWDMGAFNWLACKGFLRPPVDHYMRPFQLQLEKQKPFTINKTLPSFELQMKTSNSSTLQKDRMYKDLCKEPHEYQMDYLQKFIDAYQDKPKFSITWSAYLAHDDTNALYHVDLYYKKFFRRNREKFSNSFIFIMGDHGNRYDKIRATKLGEAEEKNPALLLTLPEHLRENKAIKDSISKNTLQLTTHFDTYATLVDIAHNNYSTTSTTSNSTKPHRPSHLDIIGESYLHPYNLSKPRNCNNQRISFDYCNCQFKESLVNNTDLINNISKFVLTTVNEAIARHNYSDVCSILELAKNHKPEVYEFEPKINFDTYKVTVKVEPSGGLLWGYVKAVDGVGVLSVIDGGPPIPMKVLLNLAKSSPLTAAKTAAKRVKSIKNLISTAVATVISNSFYW</sequence>
<gene>
    <name evidence="1" type="ORF">BOKJ2_LOCUS8136</name>
</gene>
<dbReference type="Pfam" id="PF02995">
    <property type="entry name" value="DUF229"/>
    <property type="match status" value="1"/>
</dbReference>
<dbReference type="CDD" id="cd16021">
    <property type="entry name" value="ALP_like"/>
    <property type="match status" value="1"/>
</dbReference>
<reference evidence="1" key="1">
    <citation type="submission" date="2020-09" db="EMBL/GenBank/DDBJ databases">
        <authorList>
            <person name="Kikuchi T."/>
        </authorList>
    </citation>
    <scope>NUCLEOTIDE SEQUENCE</scope>
    <source>
        <strain evidence="1">SH1</strain>
    </source>
</reference>
<dbReference type="EMBL" id="CAJFCW020000004">
    <property type="protein sequence ID" value="CAG9112136.1"/>
    <property type="molecule type" value="Genomic_DNA"/>
</dbReference>
<evidence type="ECO:0000313" key="1">
    <source>
        <dbReference type="EMBL" id="CAD5218926.1"/>
    </source>
</evidence>
<dbReference type="InterPro" id="IPR004245">
    <property type="entry name" value="DUF229"/>
</dbReference>
<accession>A0A811KSZ3</accession>
<dbReference type="OrthoDB" id="5782315at2759"/>
<organism evidence="1 2">
    <name type="scientific">Bursaphelenchus okinawaensis</name>
    <dbReference type="NCBI Taxonomy" id="465554"/>
    <lineage>
        <taxon>Eukaryota</taxon>
        <taxon>Metazoa</taxon>
        <taxon>Ecdysozoa</taxon>
        <taxon>Nematoda</taxon>
        <taxon>Chromadorea</taxon>
        <taxon>Rhabditida</taxon>
        <taxon>Tylenchina</taxon>
        <taxon>Tylenchomorpha</taxon>
        <taxon>Aphelenchoidea</taxon>
        <taxon>Aphelenchoididae</taxon>
        <taxon>Bursaphelenchus</taxon>
    </lineage>
</organism>
<dbReference type="Gene3D" id="3.40.720.10">
    <property type="entry name" value="Alkaline Phosphatase, subunit A"/>
    <property type="match status" value="1"/>
</dbReference>
<proteinExistence type="predicted"/>
<comment type="caution">
    <text evidence="1">The sequence shown here is derived from an EMBL/GenBank/DDBJ whole genome shotgun (WGS) entry which is preliminary data.</text>
</comment>
<dbReference type="PANTHER" id="PTHR10974:SF75">
    <property type="entry name" value="SULFATASE DOMAIN-CONTAINING PROTEIN"/>
    <property type="match status" value="1"/>
</dbReference>
<dbReference type="InterPro" id="IPR017850">
    <property type="entry name" value="Alkaline_phosphatase_core_sf"/>
</dbReference>
<dbReference type="Proteomes" id="UP000783686">
    <property type="component" value="Unassembled WGS sequence"/>
</dbReference>